<keyword evidence="13" id="KW-1185">Reference proteome</keyword>
<dbReference type="SMART" id="SM00355">
    <property type="entry name" value="ZnF_C2H2"/>
    <property type="match status" value="4"/>
</dbReference>
<dbReference type="PROSITE" id="PS50157">
    <property type="entry name" value="ZINC_FINGER_C2H2_2"/>
    <property type="match status" value="3"/>
</dbReference>
<keyword evidence="2" id="KW-0479">Metal-binding</keyword>
<evidence type="ECO:0000256" key="8">
    <source>
        <dbReference type="ARBA" id="ARBA00023242"/>
    </source>
</evidence>
<evidence type="ECO:0000256" key="9">
    <source>
        <dbReference type="PROSITE-ProRule" id="PRU00042"/>
    </source>
</evidence>
<keyword evidence="7" id="KW-0804">Transcription</keyword>
<evidence type="ECO:0000259" key="11">
    <source>
        <dbReference type="PROSITE" id="PS50157"/>
    </source>
</evidence>
<feature type="region of interest" description="Disordered" evidence="10">
    <location>
        <begin position="134"/>
        <end position="228"/>
    </location>
</feature>
<keyword evidence="6" id="KW-0805">Transcription regulation</keyword>
<feature type="domain" description="C2H2-type" evidence="11">
    <location>
        <begin position="117"/>
        <end position="142"/>
    </location>
</feature>
<evidence type="ECO:0000313" key="13">
    <source>
        <dbReference type="Proteomes" id="UP000019132"/>
    </source>
</evidence>
<dbReference type="AlphaFoldDB" id="K3WUX6"/>
<sequence length="287" mass="31406">METPITTTGSFQNLLLADSNNQEAVVHTCPDPECGRQFSRKYTLTEHLKTHTGEKPHVCPVRTCNKRFSTSGNLARHKRLHGFIQPLECPVEGCVCTFPSDNKLEKHMKFHYGGPVHVCIVLGCGKTFSTTGNLNRHMKNQHPDVHNPNATPTAKRPAKKSPTSAGEWSPDSSGGEHHDDDEREMPKWSSAVAPHRTTELRSMEDSDVDGSDEDANDDDGGASTPDILDSLSSLLEDTDITNAQTDSSNAASVSGDLFAGETQTKSPNLFDDIIRFHVQDLGFEPAN</sequence>
<dbReference type="SUPFAM" id="SSF57667">
    <property type="entry name" value="beta-beta-alpha zinc fingers"/>
    <property type="match status" value="2"/>
</dbReference>
<dbReference type="GO" id="GO:0000978">
    <property type="term" value="F:RNA polymerase II cis-regulatory region sequence-specific DNA binding"/>
    <property type="evidence" value="ECO:0007669"/>
    <property type="project" value="TreeGrafter"/>
</dbReference>
<evidence type="ECO:0000256" key="5">
    <source>
        <dbReference type="ARBA" id="ARBA00022833"/>
    </source>
</evidence>
<reference evidence="13" key="2">
    <citation type="submission" date="2010-04" db="EMBL/GenBank/DDBJ databases">
        <authorList>
            <person name="Buell R."/>
            <person name="Hamilton J."/>
            <person name="Hostetler J."/>
        </authorList>
    </citation>
    <scope>NUCLEOTIDE SEQUENCE [LARGE SCALE GENOMIC DNA]</scope>
    <source>
        <strain evidence="13">DAOM:BR144</strain>
    </source>
</reference>
<evidence type="ECO:0000256" key="10">
    <source>
        <dbReference type="SAM" id="MobiDB-lite"/>
    </source>
</evidence>
<dbReference type="EnsemblProtists" id="PYU1_T008773">
    <property type="protein sequence ID" value="PYU1_T008773"/>
    <property type="gene ID" value="PYU1_G008755"/>
</dbReference>
<proteinExistence type="predicted"/>
<dbReference type="STRING" id="431595.K3WUX6"/>
<feature type="domain" description="C2H2-type" evidence="11">
    <location>
        <begin position="57"/>
        <end position="86"/>
    </location>
</feature>
<dbReference type="EMBL" id="GL376558">
    <property type="status" value="NOT_ANNOTATED_CDS"/>
    <property type="molecule type" value="Genomic_DNA"/>
</dbReference>
<feature type="compositionally biased region" description="Polar residues" evidence="10">
    <location>
        <begin position="161"/>
        <end position="172"/>
    </location>
</feature>
<evidence type="ECO:0000313" key="12">
    <source>
        <dbReference type="EnsemblProtists" id="PYU1_T008773"/>
    </source>
</evidence>
<dbReference type="InParanoid" id="K3WUX6"/>
<keyword evidence="3" id="KW-0677">Repeat</keyword>
<dbReference type="Gene3D" id="3.30.160.60">
    <property type="entry name" value="Classic Zinc Finger"/>
    <property type="match status" value="3"/>
</dbReference>
<feature type="compositionally biased region" description="Basic and acidic residues" evidence="10">
    <location>
        <begin position="174"/>
        <end position="186"/>
    </location>
</feature>
<dbReference type="Pfam" id="PF00096">
    <property type="entry name" value="zf-C2H2"/>
    <property type="match status" value="3"/>
</dbReference>
<comment type="subcellular location">
    <subcellularLocation>
        <location evidence="1">Nucleus</location>
    </subcellularLocation>
</comment>
<dbReference type="GO" id="GO:0045944">
    <property type="term" value="P:positive regulation of transcription by RNA polymerase II"/>
    <property type="evidence" value="ECO:0007669"/>
    <property type="project" value="UniProtKB-ARBA"/>
</dbReference>
<dbReference type="InterPro" id="IPR013087">
    <property type="entry name" value="Znf_C2H2_type"/>
</dbReference>
<dbReference type="InterPro" id="IPR036236">
    <property type="entry name" value="Znf_C2H2_sf"/>
</dbReference>
<dbReference type="PROSITE" id="PS00028">
    <property type="entry name" value="ZINC_FINGER_C2H2_1"/>
    <property type="match status" value="3"/>
</dbReference>
<dbReference type="FunFam" id="3.30.160.60:FF:000624">
    <property type="entry name" value="zinc finger protein 697"/>
    <property type="match status" value="1"/>
</dbReference>
<dbReference type="GO" id="GO:0008270">
    <property type="term" value="F:zinc ion binding"/>
    <property type="evidence" value="ECO:0007669"/>
    <property type="project" value="UniProtKB-KW"/>
</dbReference>
<evidence type="ECO:0000256" key="1">
    <source>
        <dbReference type="ARBA" id="ARBA00004123"/>
    </source>
</evidence>
<dbReference type="HOGENOM" id="CLU_057431_2_0_1"/>
<organism evidence="12 13">
    <name type="scientific">Globisporangium ultimum (strain ATCC 200006 / CBS 805.95 / DAOM BR144)</name>
    <name type="common">Pythium ultimum</name>
    <dbReference type="NCBI Taxonomy" id="431595"/>
    <lineage>
        <taxon>Eukaryota</taxon>
        <taxon>Sar</taxon>
        <taxon>Stramenopiles</taxon>
        <taxon>Oomycota</taxon>
        <taxon>Peronosporomycetes</taxon>
        <taxon>Pythiales</taxon>
        <taxon>Pythiaceae</taxon>
        <taxon>Globisporangium</taxon>
    </lineage>
</organism>
<dbReference type="GO" id="GO:0000981">
    <property type="term" value="F:DNA-binding transcription factor activity, RNA polymerase II-specific"/>
    <property type="evidence" value="ECO:0007669"/>
    <property type="project" value="TreeGrafter"/>
</dbReference>
<name>K3WUX6_GLOUD</name>
<protein>
    <recommendedName>
        <fullName evidence="11">C2H2-type domain-containing protein</fullName>
    </recommendedName>
</protein>
<dbReference type="GO" id="GO:0005634">
    <property type="term" value="C:nucleus"/>
    <property type="evidence" value="ECO:0007669"/>
    <property type="project" value="UniProtKB-SubCell"/>
</dbReference>
<evidence type="ECO:0000256" key="4">
    <source>
        <dbReference type="ARBA" id="ARBA00022771"/>
    </source>
</evidence>
<dbReference type="eggNOG" id="KOG1721">
    <property type="taxonomic scope" value="Eukaryota"/>
</dbReference>
<evidence type="ECO:0000256" key="6">
    <source>
        <dbReference type="ARBA" id="ARBA00023015"/>
    </source>
</evidence>
<dbReference type="InterPro" id="IPR050329">
    <property type="entry name" value="GLI_C2H2-zinc-finger"/>
</dbReference>
<dbReference type="PANTHER" id="PTHR19818:SF139">
    <property type="entry name" value="PAIR-RULE PROTEIN ODD-PAIRED"/>
    <property type="match status" value="1"/>
</dbReference>
<feature type="compositionally biased region" description="Acidic residues" evidence="10">
    <location>
        <begin position="205"/>
        <end position="220"/>
    </location>
</feature>
<evidence type="ECO:0000256" key="3">
    <source>
        <dbReference type="ARBA" id="ARBA00022737"/>
    </source>
</evidence>
<dbReference type="VEuPathDB" id="FungiDB:PYU1_G008755"/>
<keyword evidence="4 9" id="KW-0863">Zinc-finger</keyword>
<keyword evidence="5" id="KW-0862">Zinc</keyword>
<keyword evidence="8" id="KW-0539">Nucleus</keyword>
<evidence type="ECO:0000256" key="7">
    <source>
        <dbReference type="ARBA" id="ARBA00023163"/>
    </source>
</evidence>
<dbReference type="FunFam" id="3.30.160.60:FF:000060">
    <property type="entry name" value="zinc finger protein 436"/>
    <property type="match status" value="1"/>
</dbReference>
<dbReference type="Proteomes" id="UP000019132">
    <property type="component" value="Unassembled WGS sequence"/>
</dbReference>
<accession>K3WUX6</accession>
<feature type="domain" description="C2H2-type" evidence="11">
    <location>
        <begin position="27"/>
        <end position="56"/>
    </location>
</feature>
<evidence type="ECO:0000256" key="2">
    <source>
        <dbReference type="ARBA" id="ARBA00022723"/>
    </source>
</evidence>
<reference evidence="12" key="3">
    <citation type="submission" date="2015-02" db="UniProtKB">
        <authorList>
            <consortium name="EnsemblProtists"/>
        </authorList>
    </citation>
    <scope>IDENTIFICATION</scope>
    <source>
        <strain evidence="12">DAOM BR144</strain>
    </source>
</reference>
<dbReference type="PANTHER" id="PTHR19818">
    <property type="entry name" value="ZINC FINGER PROTEIN ZIC AND GLI"/>
    <property type="match status" value="1"/>
</dbReference>
<reference evidence="13" key="1">
    <citation type="journal article" date="2010" name="Genome Biol.">
        <title>Genome sequence of the necrotrophic plant pathogen Pythium ultimum reveals original pathogenicity mechanisms and effector repertoire.</title>
        <authorList>
            <person name="Levesque C.A."/>
            <person name="Brouwer H."/>
            <person name="Cano L."/>
            <person name="Hamilton J.P."/>
            <person name="Holt C."/>
            <person name="Huitema E."/>
            <person name="Raffaele S."/>
            <person name="Robideau G.P."/>
            <person name="Thines M."/>
            <person name="Win J."/>
            <person name="Zerillo M.M."/>
            <person name="Beakes G.W."/>
            <person name="Boore J.L."/>
            <person name="Busam D."/>
            <person name="Dumas B."/>
            <person name="Ferriera S."/>
            <person name="Fuerstenberg S.I."/>
            <person name="Gachon C.M."/>
            <person name="Gaulin E."/>
            <person name="Govers F."/>
            <person name="Grenville-Briggs L."/>
            <person name="Horner N."/>
            <person name="Hostetler J."/>
            <person name="Jiang R.H."/>
            <person name="Johnson J."/>
            <person name="Krajaejun T."/>
            <person name="Lin H."/>
            <person name="Meijer H.J."/>
            <person name="Moore B."/>
            <person name="Morris P."/>
            <person name="Phuntmart V."/>
            <person name="Puiu D."/>
            <person name="Shetty J."/>
            <person name="Stajich J.E."/>
            <person name="Tripathy S."/>
            <person name="Wawra S."/>
            <person name="van West P."/>
            <person name="Whitty B.R."/>
            <person name="Coutinho P.M."/>
            <person name="Henrissat B."/>
            <person name="Martin F."/>
            <person name="Thomas P.D."/>
            <person name="Tyler B.M."/>
            <person name="De Vries R.P."/>
            <person name="Kamoun S."/>
            <person name="Yandell M."/>
            <person name="Tisserat N."/>
            <person name="Buell C.R."/>
        </authorList>
    </citation>
    <scope>NUCLEOTIDE SEQUENCE</scope>
    <source>
        <strain evidence="13">DAOM:BR144</strain>
    </source>
</reference>